<sequence>MPLVAVGTEATQFDAEQDLPGPERVASAAALRCDDVDLRAAADVSQVAGPVVHDQEFRTHVRSCVELPGNLTR</sequence>
<keyword evidence="2" id="KW-1185">Reference proteome</keyword>
<organism evidence="1 2">
    <name type="scientific">Dactylosporangium darangshiense</name>
    <dbReference type="NCBI Taxonomy" id="579108"/>
    <lineage>
        <taxon>Bacteria</taxon>
        <taxon>Bacillati</taxon>
        <taxon>Actinomycetota</taxon>
        <taxon>Actinomycetes</taxon>
        <taxon>Micromonosporales</taxon>
        <taxon>Micromonosporaceae</taxon>
        <taxon>Dactylosporangium</taxon>
    </lineage>
</organism>
<dbReference type="Proteomes" id="UP001500620">
    <property type="component" value="Unassembled WGS sequence"/>
</dbReference>
<reference evidence="2" key="1">
    <citation type="journal article" date="2019" name="Int. J. Syst. Evol. Microbiol.">
        <title>The Global Catalogue of Microorganisms (GCM) 10K type strain sequencing project: providing services to taxonomists for standard genome sequencing and annotation.</title>
        <authorList>
            <consortium name="The Broad Institute Genomics Platform"/>
            <consortium name="The Broad Institute Genome Sequencing Center for Infectious Disease"/>
            <person name="Wu L."/>
            <person name="Ma J."/>
        </authorList>
    </citation>
    <scope>NUCLEOTIDE SEQUENCE [LARGE SCALE GENOMIC DNA]</scope>
    <source>
        <strain evidence="2">JCM 17441</strain>
    </source>
</reference>
<evidence type="ECO:0000313" key="2">
    <source>
        <dbReference type="Proteomes" id="UP001500620"/>
    </source>
</evidence>
<name>A0ABP8DQ47_9ACTN</name>
<proteinExistence type="predicted"/>
<accession>A0ABP8DQ47</accession>
<evidence type="ECO:0000313" key="1">
    <source>
        <dbReference type="EMBL" id="GAA4261605.1"/>
    </source>
</evidence>
<comment type="caution">
    <text evidence="1">The sequence shown here is derived from an EMBL/GenBank/DDBJ whole genome shotgun (WGS) entry which is preliminary data.</text>
</comment>
<protein>
    <submittedName>
        <fullName evidence="1">Uncharacterized protein</fullName>
    </submittedName>
</protein>
<gene>
    <name evidence="1" type="ORF">GCM10022255_094850</name>
</gene>
<dbReference type="EMBL" id="BAABAT010000046">
    <property type="protein sequence ID" value="GAA4261605.1"/>
    <property type="molecule type" value="Genomic_DNA"/>
</dbReference>